<gene>
    <name evidence="2" type="ORF">FNYG_10200</name>
</gene>
<accession>A0A2K0W2G5</accession>
<name>A0A2K0W2G5_GIBNY</name>
<dbReference type="EMBL" id="MTQA01000146">
    <property type="protein sequence ID" value="PNP76462.1"/>
    <property type="molecule type" value="Genomic_DNA"/>
</dbReference>
<evidence type="ECO:0000313" key="2">
    <source>
        <dbReference type="EMBL" id="PNP76462.1"/>
    </source>
</evidence>
<keyword evidence="3" id="KW-1185">Reference proteome</keyword>
<protein>
    <submittedName>
        <fullName evidence="2">Uncharacterized protein</fullName>
    </submittedName>
</protein>
<reference evidence="2 3" key="1">
    <citation type="submission" date="2017-06" db="EMBL/GenBank/DDBJ databases">
        <title>Genome of Fusarium nygamai isolate CS10214.</title>
        <authorList>
            <person name="Gardiner D.M."/>
            <person name="Obanor F."/>
            <person name="Kazan K."/>
        </authorList>
    </citation>
    <scope>NUCLEOTIDE SEQUENCE [LARGE SCALE GENOMIC DNA]</scope>
    <source>
        <strain evidence="2 3">CS10214</strain>
    </source>
</reference>
<organism evidence="2 3">
    <name type="scientific">Gibberella nygamai</name>
    <name type="common">Bean root rot disease fungus</name>
    <name type="synonym">Fusarium nygamai</name>
    <dbReference type="NCBI Taxonomy" id="42673"/>
    <lineage>
        <taxon>Eukaryota</taxon>
        <taxon>Fungi</taxon>
        <taxon>Dikarya</taxon>
        <taxon>Ascomycota</taxon>
        <taxon>Pezizomycotina</taxon>
        <taxon>Sordariomycetes</taxon>
        <taxon>Hypocreomycetidae</taxon>
        <taxon>Hypocreales</taxon>
        <taxon>Nectriaceae</taxon>
        <taxon>Fusarium</taxon>
        <taxon>Fusarium fujikuroi species complex</taxon>
    </lineage>
</organism>
<evidence type="ECO:0000313" key="3">
    <source>
        <dbReference type="Proteomes" id="UP000236664"/>
    </source>
</evidence>
<dbReference type="AlphaFoldDB" id="A0A2K0W2G5"/>
<feature type="compositionally biased region" description="Polar residues" evidence="1">
    <location>
        <begin position="119"/>
        <end position="139"/>
    </location>
</feature>
<comment type="caution">
    <text evidence="2">The sequence shown here is derived from an EMBL/GenBank/DDBJ whole genome shotgun (WGS) entry which is preliminary data.</text>
</comment>
<dbReference type="STRING" id="42673.A0A2K0W2G5"/>
<feature type="region of interest" description="Disordered" evidence="1">
    <location>
        <begin position="119"/>
        <end position="154"/>
    </location>
</feature>
<sequence>MEYLSDWGVTRLPHVHVSEFGSPTGSPSSSSEELPQHEEKDNSAREIRIHLTERGLPFTVPNDTTREFWHRRQHRSGIRLRIFEDSIVYRQATIGGLVQVGEDIFGLTVAHVFSKEYSAQRSDAGEQPQQIPETAPNQDSKARMGDNSTLSGRWRNPFSQNMVFDWALVEIPSIETYNPRPEEWEDVNLVETTSGDFRPVLVVPGDKVEVERVSPKGIKVRNTNLAVPEMPINGTPVVLATPGATLCLRGILTGEDALVNMPGSHSPYVTWVLRMEQPWLIRPGDSGSWAFDTGTGDLLGILVAGCPELHEVYIIPAYQVFRDISRTLGKDVRLPNCYNITEQDHQELTRLEKTILGLRAELELKRHGTSVFDLERIDKDATLCFSRARALFSNSQQGSLNNRRIYSRWVSPHDLQRHLSRAMKAYEDDSQGFRRVLESLSPDDKQLCEDILRRSPLECFNFVLNNLQDNLLKDRDITVPALLWVHLILGERSLMLSESDVSTGGYHISQVIEDELRSCASHSMVTHPRDRVSMRAGFLGIQNELEDFISSQKGYYEAIIPEMAPFGEF</sequence>
<proteinExistence type="predicted"/>
<feature type="region of interest" description="Disordered" evidence="1">
    <location>
        <begin position="18"/>
        <end position="42"/>
    </location>
</feature>
<dbReference type="OrthoDB" id="5099366at2759"/>
<feature type="compositionally biased region" description="Low complexity" evidence="1">
    <location>
        <begin position="18"/>
        <end position="33"/>
    </location>
</feature>
<dbReference type="Proteomes" id="UP000236664">
    <property type="component" value="Unassembled WGS sequence"/>
</dbReference>
<evidence type="ECO:0000256" key="1">
    <source>
        <dbReference type="SAM" id="MobiDB-lite"/>
    </source>
</evidence>